<evidence type="ECO:0000256" key="2">
    <source>
        <dbReference type="ARBA" id="ARBA00005450"/>
    </source>
</evidence>
<feature type="binding site" evidence="10">
    <location>
        <begin position="248"/>
        <end position="251"/>
    </location>
    <ligand>
        <name>GTP</name>
        <dbReference type="ChEBI" id="CHEBI:37565"/>
    </ligand>
</feature>
<sequence length="520" mass="55461">MFEGLSEKLSGIFDQLTRRGALSEEDVNLAMREVRRALLEADVALDVARTFIDKAKERAVGADVLKSIKPGQMVVKIVNDVLIETLGSDADPIDLNAAPPVAIMMVGLQGAGKTTTTAKIAKRLSERFKKRVLMASLDVKRPAAQEQLAVLGRQVNVDTLPIIAGQTPVQIARRAEEAARLQGYDVVMFDTAGRTHIDEPLMVEMAEIKAAAKPHEILLVADALTGQDAVNLAKNFDDRVGITGIVLTRVDGDGRGGAALSMRAVTGKPIKLIGIGEKMDALDDFHPQRIANRILGMGDIVALVEKAAETIDAEKAMQVAEKMRKGKFDLQDMCDQLAMAEKMGGLGGIMGMLPGVAKLKDAMANAKVDDNMIKRQRAIILSMTPAERRNPDILKASRKKRIAAGAGTTVELVNRLLKQHRATADMMKAMGGGPKRGPMAQMAQMFGMGKGMDMPSPEQMAELQKKYGAGMGGVLPKEPPAELKAPPPAPAKPGLPGLGGGKSLLPGLGGLSTLNPFKKK</sequence>
<dbReference type="InterPro" id="IPR013822">
    <property type="entry name" value="Signal_recog_particl_SRP54_hlx"/>
</dbReference>
<dbReference type="HAMAP" id="MF_00306">
    <property type="entry name" value="SRP54"/>
    <property type="match status" value="1"/>
</dbReference>
<dbReference type="SUPFAM" id="SSF52540">
    <property type="entry name" value="P-loop containing nucleoside triphosphate hydrolases"/>
    <property type="match status" value="1"/>
</dbReference>
<feature type="binding site" evidence="10">
    <location>
        <begin position="107"/>
        <end position="114"/>
    </location>
    <ligand>
        <name>GTP</name>
        <dbReference type="ChEBI" id="CHEBI:37565"/>
    </ligand>
</feature>
<dbReference type="Pfam" id="PF02881">
    <property type="entry name" value="SRP54_N"/>
    <property type="match status" value="1"/>
</dbReference>
<dbReference type="Gene3D" id="3.40.50.300">
    <property type="entry name" value="P-loop containing nucleotide triphosphate hydrolases"/>
    <property type="match status" value="1"/>
</dbReference>
<evidence type="ECO:0000256" key="1">
    <source>
        <dbReference type="ARBA" id="ARBA00004515"/>
    </source>
</evidence>
<dbReference type="InterPro" id="IPR042101">
    <property type="entry name" value="SRP54_N_sf"/>
</dbReference>
<dbReference type="Gene3D" id="1.20.120.140">
    <property type="entry name" value="Signal recognition particle SRP54, nucleotide-binding domain"/>
    <property type="match status" value="1"/>
</dbReference>
<dbReference type="RefSeq" id="WP_155446541.1">
    <property type="nucleotide sequence ID" value="NZ_JAOQNR010000015.1"/>
</dbReference>
<dbReference type="InterPro" id="IPR004780">
    <property type="entry name" value="SRP"/>
</dbReference>
<dbReference type="InterPro" id="IPR000897">
    <property type="entry name" value="SRP54_GTPase_dom"/>
</dbReference>
<comment type="function">
    <text evidence="10">Involved in targeting and insertion of nascent membrane proteins into the cytoplasmic membrane. Binds to the hydrophobic signal sequence of the ribosome-nascent chain (RNC) as it emerges from the ribosomes. The SRP-RNC complex is then targeted to the cytoplasmic membrane where it interacts with the SRP receptor FtsY. Interaction with FtsY leads to the transfer of the RNC complex to the Sec translocase for insertion into the membrane, the hydrolysis of GTP by both Ffh and FtsY, and the dissociation of the SRP-FtsY complex into the individual components.</text>
</comment>
<gene>
    <name evidence="10" type="primary">ffh</name>
    <name evidence="13" type="ORF">GJ654_12780</name>
</gene>
<dbReference type="GO" id="GO:0005886">
    <property type="term" value="C:plasma membrane"/>
    <property type="evidence" value="ECO:0007669"/>
    <property type="project" value="UniProtKB-SubCell"/>
</dbReference>
<comment type="similarity">
    <text evidence="2 10">Belongs to the GTP-binding SRP family. SRP54 subfamily.</text>
</comment>
<dbReference type="AlphaFoldDB" id="A0A6N8DMV3"/>
<keyword evidence="4 10" id="KW-0378">Hydrolase</keyword>
<evidence type="ECO:0000256" key="5">
    <source>
        <dbReference type="ARBA" id="ARBA00022884"/>
    </source>
</evidence>
<dbReference type="InterPro" id="IPR027417">
    <property type="entry name" value="P-loop_NTPase"/>
</dbReference>
<evidence type="ECO:0000259" key="12">
    <source>
        <dbReference type="PROSITE" id="PS00300"/>
    </source>
</evidence>
<evidence type="ECO:0000313" key="14">
    <source>
        <dbReference type="Proteomes" id="UP000439113"/>
    </source>
</evidence>
<dbReference type="EC" id="3.6.5.4" evidence="10"/>
<dbReference type="PANTHER" id="PTHR11564:SF5">
    <property type="entry name" value="SIGNAL RECOGNITION PARTICLE SUBUNIT SRP54"/>
    <property type="match status" value="1"/>
</dbReference>
<keyword evidence="3 10" id="KW-0547">Nucleotide-binding</keyword>
<evidence type="ECO:0000256" key="3">
    <source>
        <dbReference type="ARBA" id="ARBA00022741"/>
    </source>
</evidence>
<keyword evidence="7 10" id="KW-0733">Signal recognition particle</keyword>
<dbReference type="InterPro" id="IPR004125">
    <property type="entry name" value="Signal_recog_particle_SRP54_M"/>
</dbReference>
<dbReference type="Proteomes" id="UP000439113">
    <property type="component" value="Unassembled WGS sequence"/>
</dbReference>
<comment type="subunit">
    <text evidence="10">Part of the signal recognition particle protein translocation system, which is composed of SRP and FtsY. SRP is a ribonucleoprotein composed of Ffh and a 4.5S RNA molecule.</text>
</comment>
<keyword evidence="5 10" id="KW-0694">RNA-binding</keyword>
<dbReference type="SMART" id="SM00963">
    <property type="entry name" value="SRP54_N"/>
    <property type="match status" value="1"/>
</dbReference>
<dbReference type="SMART" id="SM00962">
    <property type="entry name" value="SRP54"/>
    <property type="match status" value="1"/>
</dbReference>
<feature type="compositionally biased region" description="Gly residues" evidence="11">
    <location>
        <begin position="496"/>
        <end position="510"/>
    </location>
</feature>
<accession>A0A6N8DMV3</accession>
<dbReference type="GO" id="GO:0008312">
    <property type="term" value="F:7S RNA binding"/>
    <property type="evidence" value="ECO:0007669"/>
    <property type="project" value="InterPro"/>
</dbReference>
<dbReference type="GO" id="GO:0005525">
    <property type="term" value="F:GTP binding"/>
    <property type="evidence" value="ECO:0007669"/>
    <property type="project" value="UniProtKB-UniRule"/>
</dbReference>
<dbReference type="PROSITE" id="PS00300">
    <property type="entry name" value="SRP54"/>
    <property type="match status" value="1"/>
</dbReference>
<dbReference type="EMBL" id="WNKS01000011">
    <property type="protein sequence ID" value="MTV31860.1"/>
    <property type="molecule type" value="Genomic_DNA"/>
</dbReference>
<dbReference type="PANTHER" id="PTHR11564">
    <property type="entry name" value="SIGNAL RECOGNITION PARTICLE 54K PROTEIN SRP54"/>
    <property type="match status" value="1"/>
</dbReference>
<feature type="binding site" evidence="10">
    <location>
        <begin position="190"/>
        <end position="194"/>
    </location>
    <ligand>
        <name>GTP</name>
        <dbReference type="ChEBI" id="CHEBI:37565"/>
    </ligand>
</feature>
<evidence type="ECO:0000256" key="6">
    <source>
        <dbReference type="ARBA" id="ARBA00023134"/>
    </source>
</evidence>
<dbReference type="GO" id="GO:0048500">
    <property type="term" value="C:signal recognition particle"/>
    <property type="evidence" value="ECO:0007669"/>
    <property type="project" value="UniProtKB-UniRule"/>
</dbReference>
<dbReference type="SMART" id="SM00382">
    <property type="entry name" value="AAA"/>
    <property type="match status" value="1"/>
</dbReference>
<evidence type="ECO:0000256" key="9">
    <source>
        <dbReference type="ARBA" id="ARBA00048027"/>
    </source>
</evidence>
<feature type="domain" description="SRP54-type proteins GTP-binding" evidence="12">
    <location>
        <begin position="269"/>
        <end position="282"/>
    </location>
</feature>
<evidence type="ECO:0000313" key="13">
    <source>
        <dbReference type="EMBL" id="MTV31860.1"/>
    </source>
</evidence>
<evidence type="ECO:0000256" key="10">
    <source>
        <dbReference type="HAMAP-Rule" id="MF_00306"/>
    </source>
</evidence>
<evidence type="ECO:0000256" key="4">
    <source>
        <dbReference type="ARBA" id="ARBA00022801"/>
    </source>
</evidence>
<dbReference type="InterPro" id="IPR022941">
    <property type="entry name" value="SRP54"/>
</dbReference>
<dbReference type="InterPro" id="IPR003593">
    <property type="entry name" value="AAA+_ATPase"/>
</dbReference>
<comment type="catalytic activity">
    <reaction evidence="9 10">
        <text>GTP + H2O = GDP + phosphate + H(+)</text>
        <dbReference type="Rhea" id="RHEA:19669"/>
        <dbReference type="ChEBI" id="CHEBI:15377"/>
        <dbReference type="ChEBI" id="CHEBI:15378"/>
        <dbReference type="ChEBI" id="CHEBI:37565"/>
        <dbReference type="ChEBI" id="CHEBI:43474"/>
        <dbReference type="ChEBI" id="CHEBI:58189"/>
        <dbReference type="EC" id="3.6.5.4"/>
    </reaction>
</comment>
<dbReference type="OrthoDB" id="9804720at2"/>
<dbReference type="GO" id="GO:0003924">
    <property type="term" value="F:GTPase activity"/>
    <property type="evidence" value="ECO:0007669"/>
    <property type="project" value="UniProtKB-UniRule"/>
</dbReference>
<keyword evidence="8 10" id="KW-0687">Ribonucleoprotein</keyword>
<comment type="caution">
    <text evidence="13">The sequence shown here is derived from an EMBL/GenBank/DDBJ whole genome shotgun (WGS) entry which is preliminary data.</text>
</comment>
<keyword evidence="6 10" id="KW-0342">GTP-binding</keyword>
<dbReference type="CDD" id="cd18539">
    <property type="entry name" value="SRP_G"/>
    <property type="match status" value="1"/>
</dbReference>
<dbReference type="Pfam" id="PF00448">
    <property type="entry name" value="SRP54"/>
    <property type="match status" value="1"/>
</dbReference>
<evidence type="ECO:0000256" key="7">
    <source>
        <dbReference type="ARBA" id="ARBA00023135"/>
    </source>
</evidence>
<dbReference type="SUPFAM" id="SSF47446">
    <property type="entry name" value="Signal peptide-binding domain"/>
    <property type="match status" value="1"/>
</dbReference>
<feature type="region of interest" description="Disordered" evidence="11">
    <location>
        <begin position="473"/>
        <end position="520"/>
    </location>
</feature>
<dbReference type="Pfam" id="PF02978">
    <property type="entry name" value="SRP_SPB"/>
    <property type="match status" value="1"/>
</dbReference>
<comment type="subcellular location">
    <subcellularLocation>
        <location evidence="1">Cell inner membrane</location>
        <topology evidence="1">Peripheral membrane protein</topology>
        <orientation evidence="1">Cytoplasmic side</orientation>
    </subcellularLocation>
    <subcellularLocation>
        <location evidence="10">Cytoplasm</location>
    </subcellularLocation>
    <text evidence="10">The SRP-RNC complex is targeted to the cytoplasmic membrane.</text>
</comment>
<comment type="domain">
    <text evidence="10">Composed of three domains: the N-terminal N domain, which is responsible for interactions with the ribosome, the central G domain, which binds GTP, and the C-terminal M domain, which binds the RNA and the signal sequence of the RNC.</text>
</comment>
<reference evidence="13 14" key="1">
    <citation type="submission" date="2019-11" db="EMBL/GenBank/DDBJ databases">
        <title>Whole-genome sequence of a Rhodoblastus acidophilus DSM 142.</title>
        <authorList>
            <person name="Kyndt J.A."/>
            <person name="Meyer T.E."/>
        </authorList>
    </citation>
    <scope>NUCLEOTIDE SEQUENCE [LARGE SCALE GENOMIC DNA]</scope>
    <source>
        <strain evidence="13 14">DSM 142</strain>
    </source>
</reference>
<proteinExistence type="inferred from homology"/>
<keyword evidence="10" id="KW-0963">Cytoplasm</keyword>
<evidence type="ECO:0000256" key="8">
    <source>
        <dbReference type="ARBA" id="ARBA00023274"/>
    </source>
</evidence>
<organism evidence="13 14">
    <name type="scientific">Rhodoblastus acidophilus</name>
    <name type="common">Rhodopseudomonas acidophila</name>
    <dbReference type="NCBI Taxonomy" id="1074"/>
    <lineage>
        <taxon>Bacteria</taxon>
        <taxon>Pseudomonadati</taxon>
        <taxon>Pseudomonadota</taxon>
        <taxon>Alphaproteobacteria</taxon>
        <taxon>Hyphomicrobiales</taxon>
        <taxon>Rhodoblastaceae</taxon>
        <taxon>Rhodoblastus</taxon>
    </lineage>
</organism>
<dbReference type="NCBIfam" id="TIGR00959">
    <property type="entry name" value="ffh"/>
    <property type="match status" value="1"/>
</dbReference>
<dbReference type="InterPro" id="IPR036891">
    <property type="entry name" value="Signal_recog_part_SRP54_M_sf"/>
</dbReference>
<protein>
    <recommendedName>
        <fullName evidence="10">Signal recognition particle protein</fullName>
        <ecNumber evidence="10">3.6.5.4</ecNumber>
    </recommendedName>
    <alternativeName>
        <fullName evidence="10">Fifty-four homolog</fullName>
    </alternativeName>
</protein>
<name>A0A6N8DMV3_RHOAC</name>
<dbReference type="Gene3D" id="1.10.260.30">
    <property type="entry name" value="Signal recognition particle, SRP54 subunit, M-domain"/>
    <property type="match status" value="1"/>
</dbReference>
<dbReference type="GO" id="GO:0006614">
    <property type="term" value="P:SRP-dependent cotranslational protein targeting to membrane"/>
    <property type="evidence" value="ECO:0007669"/>
    <property type="project" value="InterPro"/>
</dbReference>
<evidence type="ECO:0000256" key="11">
    <source>
        <dbReference type="SAM" id="MobiDB-lite"/>
    </source>
</evidence>